<dbReference type="EC" id="3.2.1.21" evidence="3"/>
<dbReference type="InterPro" id="IPR002772">
    <property type="entry name" value="Glyco_hydro_3_C"/>
</dbReference>
<dbReference type="Gene3D" id="3.20.20.300">
    <property type="entry name" value="Glycoside hydrolase, family 3, N-terminal domain"/>
    <property type="match status" value="1"/>
</dbReference>
<feature type="domain" description="Glycoside hydrolase family 3 N-terminal" evidence="7">
    <location>
        <begin position="132"/>
        <end position="414"/>
    </location>
</feature>
<evidence type="ECO:0000256" key="6">
    <source>
        <dbReference type="ARBA" id="ARBA00023295"/>
    </source>
</evidence>
<evidence type="ECO:0000256" key="5">
    <source>
        <dbReference type="ARBA" id="ARBA00022801"/>
    </source>
</evidence>
<evidence type="ECO:0000256" key="1">
    <source>
        <dbReference type="ARBA" id="ARBA00000448"/>
    </source>
</evidence>
<dbReference type="Proteomes" id="UP000195141">
    <property type="component" value="Chromosome"/>
</dbReference>
<keyword evidence="11" id="KW-1185">Reference proteome</keyword>
<dbReference type="InterPro" id="IPR001764">
    <property type="entry name" value="Glyco_hydro_3_N"/>
</dbReference>
<keyword evidence="5" id="KW-0378">Hydrolase</keyword>
<evidence type="ECO:0000259" key="7">
    <source>
        <dbReference type="Pfam" id="PF00933"/>
    </source>
</evidence>
<gene>
    <name evidence="10" type="ORF">A5888_002246</name>
    <name evidence="9" type="ORF">A5888_002582</name>
</gene>
<dbReference type="SUPFAM" id="SSF52279">
    <property type="entry name" value="Beta-D-glucan exohydrolase, C-terminal domain"/>
    <property type="match status" value="1"/>
</dbReference>
<reference evidence="10" key="3">
    <citation type="submission" date="2024-03" db="EMBL/GenBank/DDBJ databases">
        <title>The Genome Sequence of Enterococcus sp. DIV0242b.</title>
        <authorList>
            <consortium name="The Broad Institute Genomics Platform"/>
            <consortium name="The Broad Institute Microbial Omics Core"/>
            <consortium name="The Broad Institute Genomic Center for Infectious Diseases"/>
            <person name="Earl A."/>
            <person name="Manson A."/>
            <person name="Gilmore M."/>
            <person name="Schwartman J."/>
            <person name="Shea T."/>
            <person name="Abouelleil A."/>
            <person name="Cao P."/>
            <person name="Chapman S."/>
            <person name="Cusick C."/>
            <person name="Young S."/>
            <person name="Neafsey D."/>
            <person name="Nusbaum C."/>
            <person name="Birren B."/>
        </authorList>
    </citation>
    <scope>NUCLEOTIDE SEQUENCE</scope>
    <source>
        <strain evidence="10">9E7_DIV0242</strain>
    </source>
</reference>
<dbReference type="PROSITE" id="PS51257">
    <property type="entry name" value="PROKAR_LIPOPROTEIN"/>
    <property type="match status" value="1"/>
</dbReference>
<dbReference type="SUPFAM" id="SSF51445">
    <property type="entry name" value="(Trans)glycosidases"/>
    <property type="match status" value="1"/>
</dbReference>
<proteinExistence type="inferred from homology"/>
<protein>
    <recommendedName>
        <fullName evidence="3">beta-glucosidase</fullName>
        <ecNumber evidence="3">3.2.1.21</ecNumber>
    </recommendedName>
</protein>
<evidence type="ECO:0000256" key="4">
    <source>
        <dbReference type="ARBA" id="ARBA00022729"/>
    </source>
</evidence>
<comment type="catalytic activity">
    <reaction evidence="1">
        <text>Hydrolysis of terminal, non-reducing beta-D-glucosyl residues with release of beta-D-glucose.</text>
        <dbReference type="EC" id="3.2.1.21"/>
    </reaction>
</comment>
<organism evidence="9">
    <name type="scientific">Candidatus Enterococcus clewellii</name>
    <dbReference type="NCBI Taxonomy" id="1834193"/>
    <lineage>
        <taxon>Bacteria</taxon>
        <taxon>Bacillati</taxon>
        <taxon>Bacillota</taxon>
        <taxon>Bacilli</taxon>
        <taxon>Lactobacillales</taxon>
        <taxon>Enterococcaceae</taxon>
        <taxon>Enterococcus</taxon>
    </lineage>
</organism>
<comment type="similarity">
    <text evidence="2">Belongs to the glycosyl hydrolase 3 family.</text>
</comment>
<dbReference type="Pfam" id="PF01915">
    <property type="entry name" value="Glyco_hydro_3_C"/>
    <property type="match status" value="1"/>
</dbReference>
<keyword evidence="6" id="KW-0326">Glycosidase</keyword>
<keyword evidence="4" id="KW-0732">Signal</keyword>
<dbReference type="GO" id="GO:0008422">
    <property type="term" value="F:beta-glucosidase activity"/>
    <property type="evidence" value="ECO:0007669"/>
    <property type="project" value="UniProtKB-EC"/>
</dbReference>
<accession>A0A242K4M1</accession>
<dbReference type="EMBL" id="CP147247">
    <property type="protein sequence ID" value="WYJ90489.1"/>
    <property type="molecule type" value="Genomic_DNA"/>
</dbReference>
<evidence type="ECO:0000256" key="2">
    <source>
        <dbReference type="ARBA" id="ARBA00005336"/>
    </source>
</evidence>
<evidence type="ECO:0000313" key="11">
    <source>
        <dbReference type="Proteomes" id="UP000195141"/>
    </source>
</evidence>
<dbReference type="InterPro" id="IPR036881">
    <property type="entry name" value="Glyco_hydro_3_C_sf"/>
</dbReference>
<dbReference type="PANTHER" id="PTHR30620">
    <property type="entry name" value="PERIPLASMIC BETA-GLUCOSIDASE-RELATED"/>
    <property type="match status" value="1"/>
</dbReference>
<dbReference type="InterPro" id="IPR051915">
    <property type="entry name" value="Cellulose_Degrad_GH3"/>
</dbReference>
<evidence type="ECO:0000313" key="9">
    <source>
        <dbReference type="EMBL" id="OTP14481.1"/>
    </source>
</evidence>
<dbReference type="PRINTS" id="PR00133">
    <property type="entry name" value="GLHYDRLASE3"/>
</dbReference>
<evidence type="ECO:0000313" key="10">
    <source>
        <dbReference type="EMBL" id="WYJ90489.1"/>
    </source>
</evidence>
<dbReference type="GO" id="GO:0009251">
    <property type="term" value="P:glucan catabolic process"/>
    <property type="evidence" value="ECO:0007669"/>
    <property type="project" value="TreeGrafter"/>
</dbReference>
<evidence type="ECO:0000259" key="8">
    <source>
        <dbReference type="Pfam" id="PF01915"/>
    </source>
</evidence>
<dbReference type="AlphaFoldDB" id="A0A242K4M1"/>
<dbReference type="InterPro" id="IPR036962">
    <property type="entry name" value="Glyco_hydro_3_N_sf"/>
</dbReference>
<dbReference type="EMBL" id="NGMM01000004">
    <property type="protein sequence ID" value="OTP14481.1"/>
    <property type="molecule type" value="Genomic_DNA"/>
</dbReference>
<feature type="domain" description="Glycoside hydrolase family 3 C-terminal" evidence="8">
    <location>
        <begin position="681"/>
        <end position="797"/>
    </location>
</feature>
<dbReference type="InterPro" id="IPR017853">
    <property type="entry name" value="GH"/>
</dbReference>
<name>A0A242K4M1_9ENTE</name>
<evidence type="ECO:0000256" key="3">
    <source>
        <dbReference type="ARBA" id="ARBA00012744"/>
    </source>
</evidence>
<reference evidence="10" key="2">
    <citation type="submission" date="2017-05" db="EMBL/GenBank/DDBJ databases">
        <authorList>
            <consortium name="The Broad Institute Genomics Platform"/>
            <consortium name="The Broad Institute Genomic Center for Infectious Diseases"/>
            <person name="Earl A."/>
            <person name="Manson A."/>
            <person name="Schwartman J."/>
            <person name="Gilmore M."/>
            <person name="Abouelleil A."/>
            <person name="Cao P."/>
            <person name="Chapman S."/>
            <person name="Cusick C."/>
            <person name="Shea T."/>
            <person name="Young S."/>
            <person name="Neafsey D."/>
            <person name="Nusbaum C."/>
            <person name="Birren B."/>
        </authorList>
    </citation>
    <scope>NUCLEOTIDE SEQUENCE</scope>
    <source>
        <strain evidence="10">9E7_DIV0242</strain>
    </source>
</reference>
<reference evidence="9" key="1">
    <citation type="submission" date="2017-05" db="EMBL/GenBank/DDBJ databases">
        <title>The Genome Sequence of Enterococcus sp. 9E7_DIV0242.</title>
        <authorList>
            <consortium name="The Broad Institute Genomics Platform"/>
            <consortium name="The Broad Institute Genomic Center for Infectious Diseases"/>
            <person name="Earl A."/>
            <person name="Manson A."/>
            <person name="Schwartman J."/>
            <person name="Gilmore M."/>
            <person name="Abouelleil A."/>
            <person name="Cao P."/>
            <person name="Chapman S."/>
            <person name="Cusick C."/>
            <person name="Shea T."/>
            <person name="Young S."/>
            <person name="Neafsey D."/>
            <person name="Nusbaum C."/>
            <person name="Birren B."/>
        </authorList>
    </citation>
    <scope>NUCLEOTIDE SEQUENCE [LARGE SCALE GENOMIC DNA]</scope>
    <source>
        <strain evidence="9">9E7_DIV0242</strain>
    </source>
</reference>
<dbReference type="Gene3D" id="3.40.50.1700">
    <property type="entry name" value="Glycoside hydrolase family 3 C-terminal domain"/>
    <property type="match status" value="1"/>
</dbReference>
<sequence length="811" mass="89383">MKKAGKFITLLSMSVLLTACNQEEKMKEATPEKYTTEEKTEGTVTYMQVKNPNNGAILGYLKDGGVSLLEEEDGDYVYAFKDMNGNGKLEEWEDWRKDIDTRAKSLAKELTKEEIAGLMLFSSHEREPENGLTDDQKTYLKDDNLRNVLNAGGNDVEAAVNWNNEMQAYVEELSTGEDKKFIPVNFSSDPRSTAGSDAAYNAEGDDISRWPSNLGLAATFDTETMLRFAKAASEEYRAMGIATALGPQIELATDPRWLRADGTFGEDTALATDMAKAYVDGSQSSYGEEGKDLGWGSDSINAMVKHFPGDGMGEGGRESHMNSGKYAVYPGDNFEEHLKPFLDGAMKLDGETKEAASVMSSYSVAIDKDGNPLFGVNKGSAYDKEKIDILRKDNGYEGIICTDWTVTSAIDDPDNVLGIGTAWGVEDETVAQRHYEVLLTGVDMFGGNNAIQPVLDAYDLWDKAYEKGDVDVSAEERFQQSGARLVKMMMLPGIFENPYLSLEASSEIVGSEDKTKDGYQAQLDSIVMLKNKEETIKEADVEKDYKEKVVYIPSSIHHEFKTVFADAQDTANPTMSVDIAEGYFKEVVTDTPIEKDGKVTGFEAPDLKDVDMIIVGMGSPDNGSPFSSAGLKDNTFYPLSLQYGTYKADGDSVRKTSISGDILEDGKKENRSYYGETAIISNSYDLEAFKNAKKQSETIEKETGKKVPVVVVLKAKNPVVVSEFEEGADAIVTGFSVSDQAYFDILLGKQEPKGLLPMQFPADMDTVEKQQEDVAHDMESYKDSEGNTYDFGYGLNYEGPISDERTEKYVK</sequence>
<dbReference type="RefSeq" id="WP_212647209.1">
    <property type="nucleotide sequence ID" value="NZ_CP147247.1"/>
</dbReference>
<dbReference type="Pfam" id="PF00933">
    <property type="entry name" value="Glyco_hydro_3"/>
    <property type="match status" value="1"/>
</dbReference>
<dbReference type="PANTHER" id="PTHR30620:SF16">
    <property type="entry name" value="LYSOSOMAL BETA GLUCOSIDASE"/>
    <property type="match status" value="1"/>
</dbReference>